<comment type="caution">
    <text evidence="1">The sequence shown here is derived from an EMBL/GenBank/DDBJ whole genome shotgun (WGS) entry which is preliminary data.</text>
</comment>
<gene>
    <name evidence="1" type="ORF">ABT39_MTgene578</name>
</gene>
<geneLocation type="mitochondrion" evidence="1"/>
<dbReference type="AlphaFoldDB" id="A0A101M432"/>
<keyword evidence="1" id="KW-0496">Mitochondrion</keyword>
<evidence type="ECO:0000313" key="1">
    <source>
        <dbReference type="EMBL" id="KUM50734.1"/>
    </source>
</evidence>
<dbReference type="EMBL" id="LKAM01000001">
    <property type="protein sequence ID" value="KUM50734.1"/>
    <property type="molecule type" value="Genomic_DNA"/>
</dbReference>
<organism evidence="1">
    <name type="scientific">Picea glauca</name>
    <name type="common">White spruce</name>
    <name type="synonym">Pinus glauca</name>
    <dbReference type="NCBI Taxonomy" id="3330"/>
    <lineage>
        <taxon>Eukaryota</taxon>
        <taxon>Viridiplantae</taxon>
        <taxon>Streptophyta</taxon>
        <taxon>Embryophyta</taxon>
        <taxon>Tracheophyta</taxon>
        <taxon>Spermatophyta</taxon>
        <taxon>Pinopsida</taxon>
        <taxon>Pinidae</taxon>
        <taxon>Conifers I</taxon>
        <taxon>Pinales</taxon>
        <taxon>Pinaceae</taxon>
        <taxon>Picea</taxon>
    </lineage>
</organism>
<proteinExistence type="predicted"/>
<sequence length="124" mass="13792">MNGNSRVVALCLFDSRAGASWFMKCMPAVCNWRMRLLQSFSVSPFASVRISFPADSMHAYCVCRGLISFPADSMHAYCVGSVGMNTLYLYLFISLPGPFLIHSSSRTTFPLLILSSSDQFCSFF</sequence>
<reference evidence="1" key="1">
    <citation type="journal article" date="2015" name="Genome Biol. Evol.">
        <title>Organellar Genomes of White Spruce (Picea glauca): Assembly and Annotation.</title>
        <authorList>
            <person name="Jackman S.D."/>
            <person name="Warren R.L."/>
            <person name="Gibb E.A."/>
            <person name="Vandervalk B.P."/>
            <person name="Mohamadi H."/>
            <person name="Chu J."/>
            <person name="Raymond A."/>
            <person name="Pleasance S."/>
            <person name="Coope R."/>
            <person name="Wildung M.R."/>
            <person name="Ritland C.E."/>
            <person name="Bousquet J."/>
            <person name="Jones S.J."/>
            <person name="Bohlmann J."/>
            <person name="Birol I."/>
        </authorList>
    </citation>
    <scope>NUCLEOTIDE SEQUENCE [LARGE SCALE GENOMIC DNA]</scope>
    <source>
        <tissue evidence="1">Flushing bud</tissue>
    </source>
</reference>
<accession>A0A101M432</accession>
<name>A0A101M432_PICGL</name>
<protein>
    <submittedName>
        <fullName evidence="1">Uncharacterized protein</fullName>
    </submittedName>
</protein>